<dbReference type="PIRSF" id="PIRSF000709">
    <property type="entry name" value="6PFK_2-Ptase"/>
    <property type="match status" value="1"/>
</dbReference>
<dbReference type="SUPFAM" id="SSF53254">
    <property type="entry name" value="Phosphoglycerate mutase-like"/>
    <property type="match status" value="1"/>
</dbReference>
<dbReference type="Pfam" id="PF00300">
    <property type="entry name" value="His_Phos_1"/>
    <property type="match status" value="1"/>
</dbReference>
<dbReference type="AlphaFoldDB" id="A0A381Z6C5"/>
<feature type="non-terminal residue" evidence="1">
    <location>
        <position position="100"/>
    </location>
</feature>
<protein>
    <recommendedName>
        <fullName evidence="2">Histidine phosphatase family protein</fullName>
    </recommendedName>
</protein>
<reference evidence="1" key="1">
    <citation type="submission" date="2018-05" db="EMBL/GenBank/DDBJ databases">
        <authorList>
            <person name="Lanie J.A."/>
            <person name="Ng W.-L."/>
            <person name="Kazmierczak K.M."/>
            <person name="Andrzejewski T.M."/>
            <person name="Davidsen T.M."/>
            <person name="Wayne K.J."/>
            <person name="Tettelin H."/>
            <person name="Glass J.I."/>
            <person name="Rusch D."/>
            <person name="Podicherti R."/>
            <person name="Tsui H.-C.T."/>
            <person name="Winkler M.E."/>
        </authorList>
    </citation>
    <scope>NUCLEOTIDE SEQUENCE</scope>
</reference>
<sequence length="100" mass="11344">MTGLQEMDSGEMEGTDAKRMEELFPEYMARWEKDASTTRPPGGETLGEVHSRAWKSALEISRLHENKHIVIVTHMFPIQGILCNAMGLHSNQYNKISIDL</sequence>
<evidence type="ECO:0008006" key="2">
    <source>
        <dbReference type="Google" id="ProtNLM"/>
    </source>
</evidence>
<dbReference type="EMBL" id="UINC01020106">
    <property type="protein sequence ID" value="SVA84749.1"/>
    <property type="molecule type" value="Genomic_DNA"/>
</dbReference>
<name>A0A381Z6C5_9ZZZZ</name>
<dbReference type="InterPro" id="IPR029033">
    <property type="entry name" value="His_PPase_superfam"/>
</dbReference>
<accession>A0A381Z6C5</accession>
<dbReference type="Gene3D" id="3.40.50.1240">
    <property type="entry name" value="Phosphoglycerate mutase-like"/>
    <property type="match status" value="1"/>
</dbReference>
<gene>
    <name evidence="1" type="ORF">METZ01_LOCUS137603</name>
</gene>
<organism evidence="1">
    <name type="scientific">marine metagenome</name>
    <dbReference type="NCBI Taxonomy" id="408172"/>
    <lineage>
        <taxon>unclassified sequences</taxon>
        <taxon>metagenomes</taxon>
        <taxon>ecological metagenomes</taxon>
    </lineage>
</organism>
<proteinExistence type="predicted"/>
<dbReference type="InterPro" id="IPR013078">
    <property type="entry name" value="His_Pase_superF_clade-1"/>
</dbReference>
<evidence type="ECO:0000313" key="1">
    <source>
        <dbReference type="EMBL" id="SVA84749.1"/>
    </source>
</evidence>